<dbReference type="AlphaFoldDB" id="A0AA85JZM9"/>
<dbReference type="Pfam" id="PF00397">
    <property type="entry name" value="WW"/>
    <property type="match status" value="1"/>
</dbReference>
<dbReference type="PROSITE" id="PS01159">
    <property type="entry name" value="WW_DOMAIN_1"/>
    <property type="match status" value="1"/>
</dbReference>
<dbReference type="PANTHER" id="PTHR15911">
    <property type="entry name" value="WW DOMAIN-CONTAINING ADAPTER PROTEIN WITH COILED-COIL"/>
    <property type="match status" value="1"/>
</dbReference>
<feature type="compositionally biased region" description="Low complexity" evidence="4">
    <location>
        <begin position="198"/>
        <end position="207"/>
    </location>
</feature>
<dbReference type="PANTHER" id="PTHR15911:SF6">
    <property type="entry name" value="WW DOMAIN-CONTAINING ADAPTER PROTEIN WITH COILED-COIL"/>
    <property type="match status" value="1"/>
</dbReference>
<dbReference type="InterPro" id="IPR001202">
    <property type="entry name" value="WW_dom"/>
</dbReference>
<dbReference type="SUPFAM" id="SSF51045">
    <property type="entry name" value="WW domain"/>
    <property type="match status" value="1"/>
</dbReference>
<keyword evidence="3" id="KW-0539">Nucleus</keyword>
<evidence type="ECO:0000256" key="1">
    <source>
        <dbReference type="ARBA" id="ARBA00004123"/>
    </source>
</evidence>
<evidence type="ECO:0000259" key="5">
    <source>
        <dbReference type="PROSITE" id="PS50020"/>
    </source>
</evidence>
<name>A0AA85JZM9_TRIRE</name>
<feature type="compositionally biased region" description="Polar residues" evidence="4">
    <location>
        <begin position="424"/>
        <end position="443"/>
    </location>
</feature>
<proteinExistence type="predicted"/>
<dbReference type="GO" id="GO:0003682">
    <property type="term" value="F:chromatin binding"/>
    <property type="evidence" value="ECO:0007669"/>
    <property type="project" value="TreeGrafter"/>
</dbReference>
<protein>
    <recommendedName>
        <fullName evidence="5">WW domain-containing protein</fullName>
    </recommendedName>
</protein>
<feature type="region of interest" description="Disordered" evidence="4">
    <location>
        <begin position="669"/>
        <end position="729"/>
    </location>
</feature>
<dbReference type="GO" id="GO:0000993">
    <property type="term" value="F:RNA polymerase II complex binding"/>
    <property type="evidence" value="ECO:0007669"/>
    <property type="project" value="TreeGrafter"/>
</dbReference>
<dbReference type="GO" id="GO:1904263">
    <property type="term" value="P:positive regulation of TORC1 signaling"/>
    <property type="evidence" value="ECO:0007669"/>
    <property type="project" value="TreeGrafter"/>
</dbReference>
<feature type="domain" description="WW" evidence="5">
    <location>
        <begin position="42"/>
        <end position="69"/>
    </location>
</feature>
<feature type="region of interest" description="Disordered" evidence="4">
    <location>
        <begin position="371"/>
        <end position="448"/>
    </location>
</feature>
<dbReference type="GO" id="GO:0006325">
    <property type="term" value="P:chromatin organization"/>
    <property type="evidence" value="ECO:0007669"/>
    <property type="project" value="UniProtKB-KW"/>
</dbReference>
<reference evidence="7" key="2">
    <citation type="submission" date="2023-11" db="UniProtKB">
        <authorList>
            <consortium name="WormBaseParasite"/>
        </authorList>
    </citation>
    <scope>IDENTIFICATION</scope>
</reference>
<reference evidence="6" key="1">
    <citation type="submission" date="2022-06" db="EMBL/GenBank/DDBJ databases">
        <authorList>
            <person name="Berger JAMES D."/>
            <person name="Berger JAMES D."/>
        </authorList>
    </citation>
    <scope>NUCLEOTIDE SEQUENCE [LARGE SCALE GENOMIC DNA]</scope>
</reference>
<evidence type="ECO:0000313" key="7">
    <source>
        <dbReference type="WBParaSite" id="TREG1_56160.1"/>
    </source>
</evidence>
<dbReference type="InterPro" id="IPR036020">
    <property type="entry name" value="WW_dom_sf"/>
</dbReference>
<feature type="compositionally biased region" description="Basic and acidic residues" evidence="4">
    <location>
        <begin position="588"/>
        <end position="606"/>
    </location>
</feature>
<dbReference type="InterPro" id="IPR038867">
    <property type="entry name" value="WAC"/>
</dbReference>
<evidence type="ECO:0000256" key="3">
    <source>
        <dbReference type="ARBA" id="ARBA00023242"/>
    </source>
</evidence>
<feature type="compositionally biased region" description="Polar residues" evidence="4">
    <location>
        <begin position="395"/>
        <end position="415"/>
    </location>
</feature>
<evidence type="ECO:0000313" key="6">
    <source>
        <dbReference type="Proteomes" id="UP000050795"/>
    </source>
</evidence>
<keyword evidence="2" id="KW-0156">Chromatin regulator</keyword>
<feature type="compositionally biased region" description="Polar residues" evidence="4">
    <location>
        <begin position="371"/>
        <end position="387"/>
    </location>
</feature>
<keyword evidence="6" id="KW-1185">Reference proteome</keyword>
<accession>A0AA85JZM9</accession>
<feature type="region of interest" description="Disordered" evidence="4">
    <location>
        <begin position="584"/>
        <end position="629"/>
    </location>
</feature>
<dbReference type="Gene3D" id="2.20.70.10">
    <property type="match status" value="1"/>
</dbReference>
<dbReference type="CDD" id="cd00201">
    <property type="entry name" value="WW"/>
    <property type="match status" value="1"/>
</dbReference>
<feature type="region of interest" description="Disordered" evidence="4">
    <location>
        <begin position="92"/>
        <end position="236"/>
    </location>
</feature>
<dbReference type="WBParaSite" id="TREG1_56160.1">
    <property type="protein sequence ID" value="TREG1_56160.1"/>
    <property type="gene ID" value="TREG1_56160"/>
</dbReference>
<feature type="compositionally biased region" description="Polar residues" evidence="4">
    <location>
        <begin position="135"/>
        <end position="153"/>
    </location>
</feature>
<feature type="compositionally biased region" description="Polar residues" evidence="4">
    <location>
        <begin position="610"/>
        <end position="629"/>
    </location>
</feature>
<feature type="compositionally biased region" description="Polar residues" evidence="4">
    <location>
        <begin position="220"/>
        <end position="234"/>
    </location>
</feature>
<sequence>MLVFMDHSNRTTNPVNHQTKKERSVHGKPEWQKSAIRICGLWSEQLSSKGKIYFYNCATEVSQWQKPPEWNLPELNRKDLVKLMNERQQGEGILLKRSHESSEGEVGSLKDDRPLLPSDCKRAKLSFNSEVRRPGSSQIDANLVNHTNDTGYSSGVLHGDGRNNVSRPIAQDSRFDTLRKSKIHLPPRSSTNDDMEISPNSSPLSDDSSTKYSADKKTSPQKSAVGNSSPNTFCFQRPRDCKMKSTEINSGHAVQKQENSTLYQLVDAIRASIGGLLEQPPPSSARVAYKLSPSNNGSIFGSNRASAAFENNQPSSCQLSPIKGSQQSQLEDRLRQPCSVSISSSCRQSKCDNPIVYPGLTESRNYNVHKSSVQSANQCPVSSIKTNTMDESRRIVSSNNSPLLPYPASSQTESRSLPYETYSACRNRSHQNSPSVIPSPHTNQTTASTSSASLQTCVSLSHYDLSSRQVNKIIEILAEQAHCKTTTKEPNCSSDFSINSNKLHDDLKAATSPVNSARAFISRTLQNEYALNRDPINVNARSQHSQLNELVQVLKAALHHHSSSHSAADSTSVVLGNDIQNSCSRSDSLVHHDNNKSHNLDFKGQESKGAMSTSHQDSSFSIQSGSRTHVANRLTTDSYPFGRINTGLDTSGSPVSACNFSSISNSAKTTEVASDVTDKRETPNLHSPISASPSIRSNNSTNTAVDVANKPILSPAPPSENSSGLNRVSDPLDSTEIKSFFDPVLISNYHDESLQRLEQEAQIESKNFDRLQSVLYGELSAESKKLRALVRISEAKLAIHKEKQTSLQELMDAIEVRKHLPNLSFVDDVL</sequence>
<comment type="subcellular location">
    <subcellularLocation>
        <location evidence="1">Nucleus</location>
    </subcellularLocation>
</comment>
<organism evidence="6 7">
    <name type="scientific">Trichobilharzia regenti</name>
    <name type="common">Nasal bird schistosome</name>
    <dbReference type="NCBI Taxonomy" id="157069"/>
    <lineage>
        <taxon>Eukaryota</taxon>
        <taxon>Metazoa</taxon>
        <taxon>Spiralia</taxon>
        <taxon>Lophotrochozoa</taxon>
        <taxon>Platyhelminthes</taxon>
        <taxon>Trematoda</taxon>
        <taxon>Digenea</taxon>
        <taxon>Strigeidida</taxon>
        <taxon>Schistosomatoidea</taxon>
        <taxon>Schistosomatidae</taxon>
        <taxon>Trichobilharzia</taxon>
    </lineage>
</organism>
<dbReference type="GO" id="GO:0005634">
    <property type="term" value="C:nucleus"/>
    <property type="evidence" value="ECO:0007669"/>
    <property type="project" value="UniProtKB-SubCell"/>
</dbReference>
<dbReference type="GO" id="GO:0010506">
    <property type="term" value="P:regulation of autophagy"/>
    <property type="evidence" value="ECO:0007669"/>
    <property type="project" value="TreeGrafter"/>
</dbReference>
<dbReference type="Proteomes" id="UP000050795">
    <property type="component" value="Unassembled WGS sequence"/>
</dbReference>
<evidence type="ECO:0000256" key="4">
    <source>
        <dbReference type="SAM" id="MobiDB-lite"/>
    </source>
</evidence>
<dbReference type="PROSITE" id="PS50020">
    <property type="entry name" value="WW_DOMAIN_2"/>
    <property type="match status" value="1"/>
</dbReference>
<feature type="compositionally biased region" description="Polar residues" evidence="4">
    <location>
        <begin position="684"/>
        <end position="704"/>
    </location>
</feature>
<evidence type="ECO:0000256" key="2">
    <source>
        <dbReference type="ARBA" id="ARBA00022853"/>
    </source>
</evidence>
<feature type="compositionally biased region" description="Basic and acidic residues" evidence="4">
    <location>
        <begin position="97"/>
        <end position="122"/>
    </location>
</feature>